<dbReference type="EMBL" id="JACHXL010000005">
    <property type="protein sequence ID" value="MBB3107557.1"/>
    <property type="molecule type" value="Genomic_DNA"/>
</dbReference>
<feature type="chain" id="PRO_5032757743" evidence="1">
    <location>
        <begin position="21"/>
        <end position="135"/>
    </location>
</feature>
<keyword evidence="3" id="KW-1185">Reference proteome</keyword>
<proteinExistence type="predicted"/>
<evidence type="ECO:0000256" key="1">
    <source>
        <dbReference type="SAM" id="SignalP"/>
    </source>
</evidence>
<evidence type="ECO:0000313" key="3">
    <source>
        <dbReference type="Proteomes" id="UP000588111"/>
    </source>
</evidence>
<dbReference type="RefSeq" id="WP_183621035.1">
    <property type="nucleotide sequence ID" value="NZ_CAJHAH010000006.1"/>
</dbReference>
<dbReference type="AlphaFoldDB" id="A0A839TDX4"/>
<accession>A0A839TDX4</accession>
<evidence type="ECO:0000313" key="2">
    <source>
        <dbReference type="EMBL" id="MBB3107557.1"/>
    </source>
</evidence>
<sequence>MNIKLSISLLLFFGVISGCSNNTNNVENADTSVENVAEEQISVEEEAETELKVVQVGKSKVDQTPEDDGVVEGMGHDYSDPYYTKIINDSGNEVQDDLAFEERGDIISDEFAADHDDGVVEGMGHDYNDPYYTDR</sequence>
<protein>
    <submittedName>
        <fullName evidence="2">Uncharacterized protein</fullName>
    </submittedName>
</protein>
<keyword evidence="1" id="KW-0732">Signal</keyword>
<gene>
    <name evidence="2" type="ORF">FHS24_002085</name>
</gene>
<dbReference type="Proteomes" id="UP000588111">
    <property type="component" value="Unassembled WGS sequence"/>
</dbReference>
<comment type="caution">
    <text evidence="2">The sequence shown here is derived from an EMBL/GenBank/DDBJ whole genome shotgun (WGS) entry which is preliminary data.</text>
</comment>
<dbReference type="PROSITE" id="PS51257">
    <property type="entry name" value="PROKAR_LIPOPROTEIN"/>
    <property type="match status" value="1"/>
</dbReference>
<name>A0A839TDX4_9GAMM</name>
<reference evidence="2 3" key="1">
    <citation type="submission" date="2020-08" db="EMBL/GenBank/DDBJ databases">
        <title>Genomic Encyclopedia of Type Strains, Phase III (KMG-III): the genomes of soil and plant-associated and newly described type strains.</title>
        <authorList>
            <person name="Whitman W."/>
        </authorList>
    </citation>
    <scope>NUCLEOTIDE SEQUENCE [LARGE SCALE GENOMIC DNA]</scope>
    <source>
        <strain evidence="2 3">CECT 5885</strain>
    </source>
</reference>
<organism evidence="2 3">
    <name type="scientific">Psychrobacter luti</name>
    <dbReference type="NCBI Taxonomy" id="198481"/>
    <lineage>
        <taxon>Bacteria</taxon>
        <taxon>Pseudomonadati</taxon>
        <taxon>Pseudomonadota</taxon>
        <taxon>Gammaproteobacteria</taxon>
        <taxon>Moraxellales</taxon>
        <taxon>Moraxellaceae</taxon>
        <taxon>Psychrobacter</taxon>
    </lineage>
</organism>
<feature type="signal peptide" evidence="1">
    <location>
        <begin position="1"/>
        <end position="20"/>
    </location>
</feature>